<organism evidence="9">
    <name type="scientific">Absidia glauca</name>
    <name type="common">Pin mould</name>
    <dbReference type="NCBI Taxonomy" id="4829"/>
    <lineage>
        <taxon>Eukaryota</taxon>
        <taxon>Fungi</taxon>
        <taxon>Fungi incertae sedis</taxon>
        <taxon>Mucoromycota</taxon>
        <taxon>Mucoromycotina</taxon>
        <taxon>Mucoromycetes</taxon>
        <taxon>Mucorales</taxon>
        <taxon>Cunninghamellaceae</taxon>
        <taxon>Absidia</taxon>
    </lineage>
</organism>
<dbReference type="InterPro" id="IPR043129">
    <property type="entry name" value="ATPase_NBD"/>
</dbReference>
<dbReference type="HAMAP" id="MF_01445">
    <property type="entry name" value="TsaD"/>
    <property type="match status" value="1"/>
</dbReference>
<dbReference type="InParanoid" id="A0A168LEG2"/>
<evidence type="ECO:0000256" key="1">
    <source>
        <dbReference type="ARBA" id="ARBA00012156"/>
    </source>
</evidence>
<accession>A0A168LEG2</accession>
<dbReference type="NCBIfam" id="TIGR00329">
    <property type="entry name" value="gcp_kae1"/>
    <property type="match status" value="1"/>
</dbReference>
<dbReference type="OrthoDB" id="10259622at2759"/>
<dbReference type="FunCoup" id="A0A168LEG2">
    <property type="interactions" value="502"/>
</dbReference>
<comment type="subcellular location">
    <subcellularLocation>
        <location evidence="7">Mitochondrion</location>
    </subcellularLocation>
</comment>
<dbReference type="InterPro" id="IPR000905">
    <property type="entry name" value="Gcp-like_dom"/>
</dbReference>
<keyword evidence="2 7" id="KW-0808">Transferase</keyword>
<dbReference type="PANTHER" id="PTHR11735">
    <property type="entry name" value="TRNA N6-ADENOSINE THREONYLCARBAMOYLTRANSFERASE"/>
    <property type="match status" value="1"/>
</dbReference>
<dbReference type="EMBL" id="LT551165">
    <property type="protein sequence ID" value="SAL96626.1"/>
    <property type="molecule type" value="Genomic_DNA"/>
</dbReference>
<comment type="cofactor">
    <cofactor evidence="7">
        <name>a divalent metal cation</name>
        <dbReference type="ChEBI" id="CHEBI:60240"/>
    </cofactor>
    <text evidence="7">Binds 1 divalent metal cation per subunit.</text>
</comment>
<reference evidence="9" key="1">
    <citation type="submission" date="2016-04" db="EMBL/GenBank/DDBJ databases">
        <authorList>
            <person name="Evans L.H."/>
            <person name="Alamgir A."/>
            <person name="Owens N."/>
            <person name="Weber N.D."/>
            <person name="Virtaneva K."/>
            <person name="Barbian K."/>
            <person name="Babar A."/>
            <person name="Rosenke K."/>
        </authorList>
    </citation>
    <scope>NUCLEOTIDE SEQUENCE [LARGE SCALE GENOMIC DNA]</scope>
    <source>
        <strain evidence="9">CBS 101.48</strain>
    </source>
</reference>
<evidence type="ECO:0000256" key="5">
    <source>
        <dbReference type="ARBA" id="ARBA00023315"/>
    </source>
</evidence>
<evidence type="ECO:0000259" key="8">
    <source>
        <dbReference type="Pfam" id="PF00814"/>
    </source>
</evidence>
<protein>
    <recommendedName>
        <fullName evidence="1">N(6)-L-threonylcarbamoyladenine synthase</fullName>
        <ecNumber evidence="1">2.3.1.234</ecNumber>
    </recommendedName>
</protein>
<evidence type="ECO:0000313" key="10">
    <source>
        <dbReference type="Proteomes" id="UP000078561"/>
    </source>
</evidence>
<evidence type="ECO:0000256" key="6">
    <source>
        <dbReference type="ARBA" id="ARBA00048117"/>
    </source>
</evidence>
<dbReference type="SUPFAM" id="SSF53067">
    <property type="entry name" value="Actin-like ATPase domain"/>
    <property type="match status" value="1"/>
</dbReference>
<comment type="function">
    <text evidence="7">Required for the formation of a threonylcarbamoyl group on adenosine at position 37 (t(6)A37) in mitochondrial tRNAs that read codons beginning with adenine. Probably involved in the transfer of the threonylcarbamoyl moiety of threonylcarbamoyl-AMP (TC-AMP) to the N6 group of A37. Involved in mitochondrial genome maintenance.</text>
</comment>
<dbReference type="InterPro" id="IPR017861">
    <property type="entry name" value="KAE1/TsaD"/>
</dbReference>
<dbReference type="Proteomes" id="UP000078561">
    <property type="component" value="Unassembled WGS sequence"/>
</dbReference>
<keyword evidence="5 7" id="KW-0012">Acyltransferase</keyword>
<sequence length="409" mass="43874">MSKATRYDCLFRGLVNVWRPHQHYRRVPLGAFRTISSTIQPSSTRPVIVLGIETSCDDTAAAIVRSDGTILSEVVKGQQSLHEPMGGVVPTLASRGHSEQLPGVICQALAQAQVTVDDLDAIAVTRGPGLPPCLPVGLNAAKTLAAVHGKPLIGVHHMEAHALTARMTSSLRQHPAFPFMTLLISGGHTLLLTVNGVGDYDALATTLDNAVGEAIDKTARALELAWIKGRRGGPGAALEQAALNGSPERYEQLLPMPMLQRNKSTMAFSFSGLKTAVVRLIERDNVLADPQKVSDMASAFQTACIRHIEQKLEIALRNEIKMAGKPISALVVSGGVASNTFFRSRLQSLASSFDIPLVCPPPQLCTDNGAMIAWAGIERLQAGLVDDYTITTLPKWPIESLKSHTSHQN</sequence>
<keyword evidence="3 7" id="KW-0819">tRNA processing</keyword>
<dbReference type="FunFam" id="3.30.420.40:FF:000012">
    <property type="entry name" value="tRNA N6-adenosine threonylcarbamoyltransferase"/>
    <property type="match status" value="1"/>
</dbReference>
<gene>
    <name evidence="9" type="primary">ABSGL_02042.1 scaffold 2596</name>
</gene>
<dbReference type="PANTHER" id="PTHR11735:SF6">
    <property type="entry name" value="TRNA N6-ADENOSINE THREONYLCARBAMOYLTRANSFERASE, MITOCHONDRIAL"/>
    <property type="match status" value="1"/>
</dbReference>
<keyword evidence="10" id="KW-1185">Reference proteome</keyword>
<dbReference type="STRING" id="4829.A0A168LEG2"/>
<dbReference type="GO" id="GO:0046872">
    <property type="term" value="F:metal ion binding"/>
    <property type="evidence" value="ECO:0007669"/>
    <property type="project" value="UniProtKB-KW"/>
</dbReference>
<dbReference type="GO" id="GO:0005739">
    <property type="term" value="C:mitochondrion"/>
    <property type="evidence" value="ECO:0007669"/>
    <property type="project" value="UniProtKB-SubCell"/>
</dbReference>
<name>A0A168LEG2_ABSGL</name>
<evidence type="ECO:0000313" key="9">
    <source>
        <dbReference type="EMBL" id="SAL96626.1"/>
    </source>
</evidence>
<comment type="catalytic activity">
    <reaction evidence="6 7">
        <text>L-threonylcarbamoyladenylate + adenosine(37) in tRNA = N(6)-L-threonylcarbamoyladenosine(37) in tRNA + AMP + H(+)</text>
        <dbReference type="Rhea" id="RHEA:37059"/>
        <dbReference type="Rhea" id="RHEA-COMP:10162"/>
        <dbReference type="Rhea" id="RHEA-COMP:10163"/>
        <dbReference type="ChEBI" id="CHEBI:15378"/>
        <dbReference type="ChEBI" id="CHEBI:73682"/>
        <dbReference type="ChEBI" id="CHEBI:74411"/>
        <dbReference type="ChEBI" id="CHEBI:74418"/>
        <dbReference type="ChEBI" id="CHEBI:456215"/>
        <dbReference type="EC" id="2.3.1.234"/>
    </reaction>
</comment>
<dbReference type="OMA" id="NAAMIGC"/>
<keyword evidence="4 7" id="KW-0479">Metal-binding</keyword>
<evidence type="ECO:0000256" key="3">
    <source>
        <dbReference type="ARBA" id="ARBA00022694"/>
    </source>
</evidence>
<proteinExistence type="inferred from homology"/>
<dbReference type="AlphaFoldDB" id="A0A168LEG2"/>
<dbReference type="GO" id="GO:0061711">
    <property type="term" value="F:tRNA N(6)-L-threonylcarbamoyladenine synthase activity"/>
    <property type="evidence" value="ECO:0007669"/>
    <property type="project" value="UniProtKB-EC"/>
</dbReference>
<dbReference type="EC" id="2.3.1.234" evidence="1"/>
<dbReference type="Pfam" id="PF00814">
    <property type="entry name" value="TsaD"/>
    <property type="match status" value="1"/>
</dbReference>
<evidence type="ECO:0000256" key="4">
    <source>
        <dbReference type="ARBA" id="ARBA00022723"/>
    </source>
</evidence>
<comment type="subunit">
    <text evidence="7">Homodimer.</text>
</comment>
<dbReference type="NCBIfam" id="TIGR03723">
    <property type="entry name" value="T6A_TsaD_YgjD"/>
    <property type="match status" value="1"/>
</dbReference>
<feature type="domain" description="Gcp-like" evidence="8">
    <location>
        <begin position="69"/>
        <end position="374"/>
    </location>
</feature>
<evidence type="ECO:0000256" key="7">
    <source>
        <dbReference type="HAMAP-Rule" id="MF_03179"/>
    </source>
</evidence>
<dbReference type="GO" id="GO:0072670">
    <property type="term" value="P:mitochondrial tRNA threonylcarbamoyladenosine modification"/>
    <property type="evidence" value="ECO:0007669"/>
    <property type="project" value="TreeGrafter"/>
</dbReference>
<dbReference type="CDD" id="cd24134">
    <property type="entry name" value="ASKHA_NBD_OSGEPL1_QRI7_euk"/>
    <property type="match status" value="1"/>
</dbReference>
<comment type="similarity">
    <text evidence="7">Belongs to the KAE1 / TsaD family.</text>
</comment>
<dbReference type="Gene3D" id="3.30.420.40">
    <property type="match status" value="2"/>
</dbReference>
<keyword evidence="7" id="KW-0496">Mitochondrion</keyword>
<dbReference type="InterPro" id="IPR017860">
    <property type="entry name" value="Peptidase_M22_CS"/>
</dbReference>
<evidence type="ECO:0000256" key="2">
    <source>
        <dbReference type="ARBA" id="ARBA00022679"/>
    </source>
</evidence>
<dbReference type="InterPro" id="IPR022450">
    <property type="entry name" value="TsaD"/>
</dbReference>
<dbReference type="PRINTS" id="PR00789">
    <property type="entry name" value="OSIALOPTASE"/>
</dbReference>
<dbReference type="PROSITE" id="PS01016">
    <property type="entry name" value="GLYCOPROTEASE"/>
    <property type="match status" value="1"/>
</dbReference>